<reference evidence="1 2" key="1">
    <citation type="journal article" date="2014" name="FEMS Microbiol. Lett.">
        <title>Draft genome sequences of three Holospora species (Holospora obtusa, Holospora undulata, and Holospora elegans), endonuclear symbiotic bacteria of the ciliate Paramecium caudatum.</title>
        <authorList>
            <person name="Dohra H."/>
            <person name="Tanaka K."/>
            <person name="Suzuki T."/>
            <person name="Fujishima M."/>
            <person name="Suzuki H."/>
        </authorList>
    </citation>
    <scope>NUCLEOTIDE SEQUENCE [LARGE SCALE GENOMIC DNA]</scope>
    <source>
        <strain evidence="1 2">F1</strain>
    </source>
</reference>
<proteinExistence type="predicted"/>
<organism evidence="1 2">
    <name type="scientific">Holospora obtusa F1</name>
    <dbReference type="NCBI Taxonomy" id="1399147"/>
    <lineage>
        <taxon>Bacteria</taxon>
        <taxon>Pseudomonadati</taxon>
        <taxon>Pseudomonadota</taxon>
        <taxon>Alphaproteobacteria</taxon>
        <taxon>Holosporales</taxon>
        <taxon>Holosporaceae</taxon>
        <taxon>Holospora</taxon>
    </lineage>
</organism>
<dbReference type="OrthoDB" id="8477980at2"/>
<accession>W6TSG7</accession>
<protein>
    <submittedName>
        <fullName evidence="1">DNA polymerase III subunit delta</fullName>
    </submittedName>
</protein>
<evidence type="ECO:0000313" key="2">
    <source>
        <dbReference type="Proteomes" id="UP000019112"/>
    </source>
</evidence>
<dbReference type="InterPro" id="IPR027417">
    <property type="entry name" value="P-loop_NTPase"/>
</dbReference>
<dbReference type="RefSeq" id="WP_021826791.1">
    <property type="nucleotide sequence ID" value="NZ_AWTR02000085.1"/>
</dbReference>
<dbReference type="SUPFAM" id="SSF52540">
    <property type="entry name" value="P-loop containing nucleoside triphosphate hydrolases"/>
    <property type="match status" value="1"/>
</dbReference>
<dbReference type="EMBL" id="AWTR02000085">
    <property type="protein sequence ID" value="ETZ06762.1"/>
    <property type="molecule type" value="Genomic_DNA"/>
</dbReference>
<dbReference type="AlphaFoldDB" id="W6TSG7"/>
<name>W6TSG7_HOLOB</name>
<gene>
    <name evidence="1" type="ORF">P618_201053</name>
</gene>
<keyword evidence="2" id="KW-1185">Reference proteome</keyword>
<sequence length="330" mass="39300">MKIALHEFFPSLKQKTYGVFLLYGNKLDLIESILNELQNVELRFIRAQDSEFWNQHIELCTPTLFNMGRTVLLIQEVPEKKFSSYQPIVEALPKNLQIIFTSSQFRQNSSWLRSFQQSTTKAVIPCYEISLNQSMAILKRCLEEYQVPLSEHHLKMVSQWVQEGDWLSTAKTLQLLYQAKNKNSIQQEDLEKIFNHLAVNSEEIFLPFMNKPDLSIVEHLRHSDEKLRWVRIWQKLSFQCWQLKVTLKHYTKTQQNSQKKILPHEVAKLATQLDPPIFFKYIPFIQKYIHEWSLEFLEKRMDDLYDLEVNIKKEIFQKNDDISIVQMLCL</sequence>
<dbReference type="Proteomes" id="UP000019112">
    <property type="component" value="Unassembled WGS sequence"/>
</dbReference>
<comment type="caution">
    <text evidence="1">The sequence shown here is derived from an EMBL/GenBank/DDBJ whole genome shotgun (WGS) entry which is preliminary data.</text>
</comment>
<evidence type="ECO:0000313" key="1">
    <source>
        <dbReference type="EMBL" id="ETZ06762.1"/>
    </source>
</evidence>
<dbReference type="STRING" id="1399147.P618_201053"/>